<reference evidence="2 3" key="1">
    <citation type="journal article" date="2011" name="Genome Res.">
        <title>Phylogeny-wide analysis of social amoeba genomes highlights ancient origins for complex intercellular communication.</title>
        <authorList>
            <person name="Heidel A.J."/>
            <person name="Lawal H.M."/>
            <person name="Felder M."/>
            <person name="Schilde C."/>
            <person name="Helps N.R."/>
            <person name="Tunggal B."/>
            <person name="Rivero F."/>
            <person name="John U."/>
            <person name="Schleicher M."/>
            <person name="Eichinger L."/>
            <person name="Platzer M."/>
            <person name="Noegel A.A."/>
            <person name="Schaap P."/>
            <person name="Gloeckner G."/>
        </authorList>
    </citation>
    <scope>NUCLEOTIDE SEQUENCE [LARGE SCALE GENOMIC DNA]</scope>
    <source>
        <strain evidence="3">ATCC 26659 / Pp 5 / PN500</strain>
    </source>
</reference>
<dbReference type="EMBL" id="ADBJ01000010">
    <property type="protein sequence ID" value="EFA83970.1"/>
    <property type="molecule type" value="Genomic_DNA"/>
</dbReference>
<name>D3B3S2_HETP5</name>
<protein>
    <recommendedName>
        <fullName evidence="4">Ependymin-like protein</fullName>
    </recommendedName>
</protein>
<organism evidence="2 3">
    <name type="scientific">Heterostelium pallidum (strain ATCC 26659 / Pp 5 / PN500)</name>
    <name type="common">Cellular slime mold</name>
    <name type="synonym">Polysphondylium pallidum</name>
    <dbReference type="NCBI Taxonomy" id="670386"/>
    <lineage>
        <taxon>Eukaryota</taxon>
        <taxon>Amoebozoa</taxon>
        <taxon>Evosea</taxon>
        <taxon>Eumycetozoa</taxon>
        <taxon>Dictyostelia</taxon>
        <taxon>Acytosteliales</taxon>
        <taxon>Acytosteliaceae</taxon>
        <taxon>Heterostelium</taxon>
    </lineage>
</organism>
<evidence type="ECO:0000313" key="2">
    <source>
        <dbReference type="EMBL" id="EFA83970.1"/>
    </source>
</evidence>
<accession>D3B3S2</accession>
<comment type="caution">
    <text evidence="2">The sequence shown here is derived from an EMBL/GenBank/DDBJ whole genome shotgun (WGS) entry which is preliminary data.</text>
</comment>
<feature type="signal peptide" evidence="1">
    <location>
        <begin position="1"/>
        <end position="24"/>
    </location>
</feature>
<dbReference type="InterPro" id="IPR040310">
    <property type="entry name" value="DDB_G0292248"/>
</dbReference>
<evidence type="ECO:0008006" key="4">
    <source>
        <dbReference type="Google" id="ProtNLM"/>
    </source>
</evidence>
<dbReference type="FunCoup" id="D3B3S2">
    <property type="interactions" value="805"/>
</dbReference>
<dbReference type="InParanoid" id="D3B3S2"/>
<proteinExistence type="predicted"/>
<dbReference type="PANTHER" id="PTHR31648">
    <property type="entry name" value="TRANSMEMBRANE PROTEIN-RELATED"/>
    <property type="match status" value="1"/>
</dbReference>
<evidence type="ECO:0000313" key="3">
    <source>
        <dbReference type="Proteomes" id="UP000001396"/>
    </source>
</evidence>
<evidence type="ECO:0000256" key="1">
    <source>
        <dbReference type="SAM" id="SignalP"/>
    </source>
</evidence>
<dbReference type="Pfam" id="PF25544">
    <property type="entry name" value="Ependymin_amoebozoa"/>
    <property type="match status" value="1"/>
</dbReference>
<dbReference type="OMA" id="IGSIWEF"/>
<dbReference type="GeneID" id="31358565"/>
<keyword evidence="3" id="KW-1185">Reference proteome</keyword>
<dbReference type="AlphaFoldDB" id="D3B3S2"/>
<gene>
    <name evidence="2" type="ORF">PPL_03042</name>
</gene>
<keyword evidence="1" id="KW-0732">Signal</keyword>
<dbReference type="RefSeq" id="XP_020436087.1">
    <property type="nucleotide sequence ID" value="XM_020574015.1"/>
</dbReference>
<feature type="chain" id="PRO_5003040784" description="Ependymin-like protein" evidence="1">
    <location>
        <begin position="25"/>
        <end position="227"/>
    </location>
</feature>
<dbReference type="PROSITE" id="PS51257">
    <property type="entry name" value="PROKAR_LIPOPROTEIN"/>
    <property type="match status" value="1"/>
</dbReference>
<dbReference type="Proteomes" id="UP000001396">
    <property type="component" value="Unassembled WGS sequence"/>
</dbReference>
<sequence length="227" mass="25340">MSEKIYNSMKFLIVLLVLVACVSSKPHFPYQCQEPNGYTTNYEVSAFNSLLPNSNQPPLSFFEAGNTTTDFVGQRTFSSYVILSEGQEPIIGSIWEFGKTNEGFILQNEVCVKVSLNSPFPISLPLGDLLGSFLIGQFPVQIYNAAAYSFNTNQTYLYDPKTCSLVSSTLRNSDISKPGFTLMNFYNFENTFTESWFDLPSACLSQSVVTIPHTVTPQLNNILKGFF</sequence>